<keyword evidence="3" id="KW-1185">Reference proteome</keyword>
<sequence>MPAKRVRMELSYQGIGEVMRSDKVRRHLASVAQGRAGKARAFARLNVAPAFADSIRVEEGTRSGPDRRPYARIIGDHPDKGRSPEALEWGDAGTDRLRILGRAARVRVRG</sequence>
<evidence type="ECO:0000313" key="2">
    <source>
        <dbReference type="EMBL" id="QBI53426.1"/>
    </source>
</evidence>
<dbReference type="Proteomes" id="UP000292235">
    <property type="component" value="Chromosome"/>
</dbReference>
<gene>
    <name evidence="2" type="ORF">EKD16_08160</name>
</gene>
<accession>A0A4P6PYQ6</accession>
<dbReference type="AlphaFoldDB" id="A0A4P6PYQ6"/>
<feature type="region of interest" description="Disordered" evidence="1">
    <location>
        <begin position="57"/>
        <end position="88"/>
    </location>
</feature>
<dbReference type="OrthoDB" id="3237830at2"/>
<protein>
    <submittedName>
        <fullName evidence="2">Uncharacterized protein</fullName>
    </submittedName>
</protein>
<name>A0A4P6PYQ6_9ACTN</name>
<dbReference type="KEGG" id="strr:EKD16_08160"/>
<organism evidence="2 3">
    <name type="scientific">Streptomonospora litoralis</name>
    <dbReference type="NCBI Taxonomy" id="2498135"/>
    <lineage>
        <taxon>Bacteria</taxon>
        <taxon>Bacillati</taxon>
        <taxon>Actinomycetota</taxon>
        <taxon>Actinomycetes</taxon>
        <taxon>Streptosporangiales</taxon>
        <taxon>Nocardiopsidaceae</taxon>
        <taxon>Streptomonospora</taxon>
    </lineage>
</organism>
<reference evidence="2 3" key="1">
    <citation type="submission" date="2019-02" db="EMBL/GenBank/DDBJ databases">
        <authorList>
            <person name="Khodamoradi S."/>
            <person name="Hahnke R.L."/>
            <person name="Kaempfer P."/>
            <person name="Schumann P."/>
            <person name="Rohde M."/>
            <person name="Steinert M."/>
            <person name="Luzhetskyy A."/>
            <person name="Wink J."/>
            <person name="Ruckert C."/>
        </authorList>
    </citation>
    <scope>NUCLEOTIDE SEQUENCE [LARGE SCALE GENOMIC DNA]</scope>
    <source>
        <strain evidence="2 3">M2</strain>
    </source>
</reference>
<dbReference type="EMBL" id="CP036455">
    <property type="protein sequence ID" value="QBI53426.1"/>
    <property type="molecule type" value="Genomic_DNA"/>
</dbReference>
<dbReference type="RefSeq" id="WP_131097795.1">
    <property type="nucleotide sequence ID" value="NZ_CP036455.1"/>
</dbReference>
<evidence type="ECO:0000313" key="3">
    <source>
        <dbReference type="Proteomes" id="UP000292235"/>
    </source>
</evidence>
<evidence type="ECO:0000256" key="1">
    <source>
        <dbReference type="SAM" id="MobiDB-lite"/>
    </source>
</evidence>
<proteinExistence type="predicted"/>
<feature type="compositionally biased region" description="Basic and acidic residues" evidence="1">
    <location>
        <begin position="57"/>
        <end position="85"/>
    </location>
</feature>